<dbReference type="RefSeq" id="WP_157363542.1">
    <property type="nucleotide sequence ID" value="NZ_WOWS01000003.1"/>
</dbReference>
<dbReference type="SUPFAM" id="SSF52540">
    <property type="entry name" value="P-loop containing nucleoside triphosphate hydrolases"/>
    <property type="match status" value="1"/>
</dbReference>
<feature type="domain" description="DUF2326" evidence="2">
    <location>
        <begin position="443"/>
        <end position="589"/>
    </location>
</feature>
<dbReference type="Proteomes" id="UP000478208">
    <property type="component" value="Unassembled WGS sequence"/>
</dbReference>
<accession>A0A6L6UD13</accession>
<comment type="caution">
    <text evidence="3">The sequence shown here is derived from an EMBL/GenBank/DDBJ whole genome shotgun (WGS) entry which is preliminary data.</text>
</comment>
<name>A0A6L6UD13_9FLAO</name>
<reference evidence="3 4" key="1">
    <citation type="submission" date="2019-12" db="EMBL/GenBank/DDBJ databases">
        <authorList>
            <person name="Li J."/>
        </authorList>
    </citation>
    <scope>NUCLEOTIDE SEQUENCE [LARGE SCALE GENOMIC DNA]</scope>
    <source>
        <strain evidence="3 4">HL2-2</strain>
    </source>
</reference>
<evidence type="ECO:0000313" key="3">
    <source>
        <dbReference type="EMBL" id="MUU78654.1"/>
    </source>
</evidence>
<dbReference type="InterPro" id="IPR018760">
    <property type="entry name" value="DUF2326"/>
</dbReference>
<dbReference type="EMBL" id="WOWS01000003">
    <property type="protein sequence ID" value="MUU78654.1"/>
    <property type="molecule type" value="Genomic_DNA"/>
</dbReference>
<dbReference type="InterPro" id="IPR027417">
    <property type="entry name" value="P-loop_NTPase"/>
</dbReference>
<gene>
    <name evidence="3" type="ORF">GN138_09375</name>
</gene>
<proteinExistence type="predicted"/>
<dbReference type="Gene3D" id="3.40.50.300">
    <property type="entry name" value="P-loop containing nucleotide triphosphate hydrolases"/>
    <property type="match status" value="1"/>
</dbReference>
<feature type="coiled-coil region" evidence="1">
    <location>
        <begin position="337"/>
        <end position="391"/>
    </location>
</feature>
<keyword evidence="1" id="KW-0175">Coiled coil</keyword>
<evidence type="ECO:0000259" key="2">
    <source>
        <dbReference type="Pfam" id="PF10088"/>
    </source>
</evidence>
<keyword evidence="4" id="KW-1185">Reference proteome</keyword>
<evidence type="ECO:0000256" key="1">
    <source>
        <dbReference type="SAM" id="Coils"/>
    </source>
</evidence>
<sequence>MLIRLYSETNLIDVIPFHNGINIILGKYSEDKEARGVNGIGKSSLVRLIDFTLLSGKAEKRFSKKKYDFLREEEHSLTLEFEINNKKYFLKRYFSDLKTVFLGNRPDKFEEYEKSEMPRILESIFFPTENNEVFFEGKRYGTLMEFFVKDDLQNQQRIDPLNFVSYNANVRDKALYNFYLLNLPTKNLVNFNDVSKDYEEKNKTVKGLTNKIKADTGKEVREFRTEILKIEKQISVIEKSLKDYNFLENHKNIEEELTDVIGRINEKSTLYHTANRKLDKLKSSYSDVSNIDIDKIQKLYNETLSTFGNFVKKSLDEVIAFKEQLLANRNKYLLDEEKKLTKIIDTALNDLEILEKKRSQLFTLLKEKGALDRIETTYEKLIEEKTLLTRNTAIIKEIDEIETIMADTDIIISELKRDIVNDVNQVDKKLNELRLLFQDVLENAIYLDEEFDNSYFDVTINPTSKRNQLPFSINIQIPKADALGQERLKIVSYDLMAFLNSRLDQRNLPDFLIHDGVFHAISKRTIFNVLNYMYHKANELQNFQYILTFNEDEIDFTEELSDRYGKLEFNISDYIIAEFSDTEKETLFKRFF</sequence>
<dbReference type="Pfam" id="PF10088">
    <property type="entry name" value="DUF2326"/>
    <property type="match status" value="1"/>
</dbReference>
<dbReference type="AlphaFoldDB" id="A0A6L6UD13"/>
<protein>
    <submittedName>
        <fullName evidence="3">DUF2326 domain-containing protein</fullName>
    </submittedName>
</protein>
<evidence type="ECO:0000313" key="4">
    <source>
        <dbReference type="Proteomes" id="UP000478208"/>
    </source>
</evidence>
<organism evidence="3 4">
    <name type="scientific">Winogradskyella endarachnes</name>
    <dbReference type="NCBI Taxonomy" id="2681965"/>
    <lineage>
        <taxon>Bacteria</taxon>
        <taxon>Pseudomonadati</taxon>
        <taxon>Bacteroidota</taxon>
        <taxon>Flavobacteriia</taxon>
        <taxon>Flavobacteriales</taxon>
        <taxon>Flavobacteriaceae</taxon>
        <taxon>Winogradskyella</taxon>
    </lineage>
</organism>